<dbReference type="PROSITE" id="PS51698">
    <property type="entry name" value="U_BOX"/>
    <property type="match status" value="1"/>
</dbReference>
<feature type="domain" description="U-box" evidence="6">
    <location>
        <begin position="5"/>
        <end position="81"/>
    </location>
</feature>
<dbReference type="InterPro" id="IPR058678">
    <property type="entry name" value="ARM_PUB"/>
</dbReference>
<keyword evidence="3 5" id="KW-0808">Transferase</keyword>
<dbReference type="EC" id="2.3.2.27" evidence="5"/>
<dbReference type="SMART" id="SM00504">
    <property type="entry name" value="Ubox"/>
    <property type="match status" value="1"/>
</dbReference>
<accession>A0AAU9MVS1</accession>
<name>A0AAU9MVS1_9ASTR</name>
<dbReference type="GO" id="GO:0016567">
    <property type="term" value="P:protein ubiquitination"/>
    <property type="evidence" value="ECO:0007669"/>
    <property type="project" value="UniProtKB-UniRule"/>
</dbReference>
<proteinExistence type="predicted"/>
<evidence type="ECO:0000259" key="6">
    <source>
        <dbReference type="PROSITE" id="PS51698"/>
    </source>
</evidence>
<keyword evidence="4 5" id="KW-0833">Ubl conjugation pathway</keyword>
<dbReference type="InterPro" id="IPR003613">
    <property type="entry name" value="Ubox_domain"/>
</dbReference>
<protein>
    <recommendedName>
        <fullName evidence="5 6">U-box domain-containing protein</fullName>
        <ecNumber evidence="5">2.3.2.27</ecNumber>
    </recommendedName>
    <alternativeName>
        <fullName evidence="5">RING-type E3 ubiquitin transferase PUB</fullName>
    </alternativeName>
</protein>
<gene>
    <name evidence="7" type="ORF">LVIROSA_LOCUS17908</name>
</gene>
<dbReference type="InterPro" id="IPR013083">
    <property type="entry name" value="Znf_RING/FYVE/PHD"/>
</dbReference>
<dbReference type="Gene3D" id="3.30.40.10">
    <property type="entry name" value="Zinc/RING finger domain, C3HC4 (zinc finger)"/>
    <property type="match status" value="1"/>
</dbReference>
<dbReference type="InterPro" id="IPR011989">
    <property type="entry name" value="ARM-like"/>
</dbReference>
<keyword evidence="8" id="KW-1185">Reference proteome</keyword>
<comment type="function">
    <text evidence="5">Functions as an E3 ubiquitin ligase.</text>
</comment>
<dbReference type="SUPFAM" id="SSF48371">
    <property type="entry name" value="ARM repeat"/>
    <property type="match status" value="1"/>
</dbReference>
<dbReference type="GO" id="GO:0061630">
    <property type="term" value="F:ubiquitin protein ligase activity"/>
    <property type="evidence" value="ECO:0007669"/>
    <property type="project" value="UniProtKB-UniRule"/>
</dbReference>
<comment type="caution">
    <text evidence="7">The sequence shown here is derived from an EMBL/GenBank/DDBJ whole genome shotgun (WGS) entry which is preliminary data.</text>
</comment>
<evidence type="ECO:0000313" key="7">
    <source>
        <dbReference type="EMBL" id="CAH1431181.1"/>
    </source>
</evidence>
<evidence type="ECO:0000256" key="1">
    <source>
        <dbReference type="ARBA" id="ARBA00000900"/>
    </source>
</evidence>
<dbReference type="InterPro" id="IPR045185">
    <property type="entry name" value="PUB22/23/24-like"/>
</dbReference>
<dbReference type="Pfam" id="PF25598">
    <property type="entry name" value="ARM_PUB"/>
    <property type="match status" value="1"/>
</dbReference>
<evidence type="ECO:0000313" key="8">
    <source>
        <dbReference type="Proteomes" id="UP001157418"/>
    </source>
</evidence>
<reference evidence="7 8" key="1">
    <citation type="submission" date="2022-01" db="EMBL/GenBank/DDBJ databases">
        <authorList>
            <person name="Xiong W."/>
            <person name="Schranz E."/>
        </authorList>
    </citation>
    <scope>NUCLEOTIDE SEQUENCE [LARGE SCALE GENOMIC DNA]</scope>
</reference>
<sequence>MDDREVPHYFICPISLQIMKDPVIVATGITYDRESIQRWQFHGKNKSCPVTNQLLPIASEFTPNHNLRRLIEAWCASDRVVPAPSKQSSLQLKVIAINLIKNLKLQELQLESLKTLESLVSENENNRICFKDVGVVRAMVTIVVSCYQNRTTVGLKEALNVLYLVGFTEDETRSVLEEYDRILNSLTWVLGFDASTYNDTTMKPHALVLLKDLINYANSHVLERLKLDFFKTIVVILRQRENKNLEQRIKEGLHVLLSTCTWPRNCSMMIQAGAVFELVELELGSPDKETTELIMAVLFHLCSSADGRAQLLGHAAGLAMITKRMGKVSHKVDERALMIISLISKFSATDGVLQEMIRVGTVEKLCMVLQVNGRHSHPRDKAREILKRHSNVWKDSPCLDITLLTRNPRSRHGGAGLRLTTVKMMKIDWNTKKLTTEN</sequence>
<dbReference type="CDD" id="cd16664">
    <property type="entry name" value="RING-Ubox_PUB"/>
    <property type="match status" value="1"/>
</dbReference>
<dbReference type="PANTHER" id="PTHR22849:SF24">
    <property type="entry name" value="E3 UBIQUITIN-PROTEIN LIGASE PUB24"/>
    <property type="match status" value="1"/>
</dbReference>
<evidence type="ECO:0000256" key="4">
    <source>
        <dbReference type="ARBA" id="ARBA00022786"/>
    </source>
</evidence>
<dbReference type="EMBL" id="CAKMRJ010003334">
    <property type="protein sequence ID" value="CAH1431181.1"/>
    <property type="molecule type" value="Genomic_DNA"/>
</dbReference>
<dbReference type="Proteomes" id="UP001157418">
    <property type="component" value="Unassembled WGS sequence"/>
</dbReference>
<organism evidence="7 8">
    <name type="scientific">Lactuca virosa</name>
    <dbReference type="NCBI Taxonomy" id="75947"/>
    <lineage>
        <taxon>Eukaryota</taxon>
        <taxon>Viridiplantae</taxon>
        <taxon>Streptophyta</taxon>
        <taxon>Embryophyta</taxon>
        <taxon>Tracheophyta</taxon>
        <taxon>Spermatophyta</taxon>
        <taxon>Magnoliopsida</taxon>
        <taxon>eudicotyledons</taxon>
        <taxon>Gunneridae</taxon>
        <taxon>Pentapetalae</taxon>
        <taxon>asterids</taxon>
        <taxon>campanulids</taxon>
        <taxon>Asterales</taxon>
        <taxon>Asteraceae</taxon>
        <taxon>Cichorioideae</taxon>
        <taxon>Cichorieae</taxon>
        <taxon>Lactucinae</taxon>
        <taxon>Lactuca</taxon>
    </lineage>
</organism>
<dbReference type="InterPro" id="IPR045210">
    <property type="entry name" value="RING-Ubox_PUB"/>
</dbReference>
<dbReference type="Pfam" id="PF04564">
    <property type="entry name" value="U-box"/>
    <property type="match status" value="1"/>
</dbReference>
<dbReference type="AlphaFoldDB" id="A0AAU9MVS1"/>
<dbReference type="PANTHER" id="PTHR22849">
    <property type="entry name" value="WDSAM1 PROTEIN"/>
    <property type="match status" value="1"/>
</dbReference>
<evidence type="ECO:0000256" key="2">
    <source>
        <dbReference type="ARBA" id="ARBA00004906"/>
    </source>
</evidence>
<dbReference type="SUPFAM" id="SSF57850">
    <property type="entry name" value="RING/U-box"/>
    <property type="match status" value="1"/>
</dbReference>
<evidence type="ECO:0000256" key="3">
    <source>
        <dbReference type="ARBA" id="ARBA00022679"/>
    </source>
</evidence>
<comment type="pathway">
    <text evidence="2 5">Protein modification; protein ubiquitination.</text>
</comment>
<comment type="catalytic activity">
    <reaction evidence="1 5">
        <text>S-ubiquitinyl-[E2 ubiquitin-conjugating enzyme]-L-cysteine + [acceptor protein]-L-lysine = [E2 ubiquitin-conjugating enzyme]-L-cysteine + N(6)-ubiquitinyl-[acceptor protein]-L-lysine.</text>
        <dbReference type="EC" id="2.3.2.27"/>
    </reaction>
</comment>
<evidence type="ECO:0000256" key="5">
    <source>
        <dbReference type="RuleBase" id="RU369093"/>
    </source>
</evidence>
<dbReference type="Gene3D" id="1.25.10.10">
    <property type="entry name" value="Leucine-rich Repeat Variant"/>
    <property type="match status" value="1"/>
</dbReference>
<dbReference type="InterPro" id="IPR016024">
    <property type="entry name" value="ARM-type_fold"/>
</dbReference>